<dbReference type="GO" id="GO:0010997">
    <property type="term" value="F:anaphase-promoting complex binding"/>
    <property type="evidence" value="ECO:0007669"/>
    <property type="project" value="InterPro"/>
</dbReference>
<keyword evidence="3" id="KW-0677">Repeat</keyword>
<dbReference type="Proteomes" id="UP001209570">
    <property type="component" value="Unassembled WGS sequence"/>
</dbReference>
<dbReference type="PROSITE" id="PS50082">
    <property type="entry name" value="WD_REPEATS_2"/>
    <property type="match status" value="1"/>
</dbReference>
<reference evidence="8" key="1">
    <citation type="submission" date="2021-12" db="EMBL/GenBank/DDBJ databases">
        <title>Prjna785345.</title>
        <authorList>
            <person name="Rujirawat T."/>
            <person name="Krajaejun T."/>
        </authorList>
    </citation>
    <scope>NUCLEOTIDE SEQUENCE</scope>
    <source>
        <strain evidence="8">Pi057C3</strain>
    </source>
</reference>
<dbReference type="GO" id="GO:0031145">
    <property type="term" value="P:anaphase-promoting complex-dependent catabolic process"/>
    <property type="evidence" value="ECO:0007669"/>
    <property type="project" value="TreeGrafter"/>
</dbReference>
<dbReference type="PROSITE" id="PS50294">
    <property type="entry name" value="WD_REPEATS_REGION"/>
    <property type="match status" value="1"/>
</dbReference>
<evidence type="ECO:0000256" key="2">
    <source>
        <dbReference type="ARBA" id="ARBA00022618"/>
    </source>
</evidence>
<dbReference type="GO" id="GO:0051301">
    <property type="term" value="P:cell division"/>
    <property type="evidence" value="ECO:0007669"/>
    <property type="project" value="UniProtKB-KW"/>
</dbReference>
<sequence>MNMDVVACRTSPSRGSPSPEPVVGEKRNASQQPEDEDKTMYKKRLASALLGNDEGEKHKILKFTAKPAVPPPESFQSSLQARFSHNKISSIPTANARKLNRYVPSAPIKVLDAPELMNDYYLNLLSWGSNNILAVALGQCVYLWNAETGDIDELMTLEGDDYVSSVQWSDVTGSSHLAIGTSDSVVQLWDVAAMKQI</sequence>
<evidence type="ECO:0000256" key="5">
    <source>
        <dbReference type="ARBA" id="ARBA00023306"/>
    </source>
</evidence>
<dbReference type="PANTHER" id="PTHR19918:SF8">
    <property type="entry name" value="FI02843P"/>
    <property type="match status" value="1"/>
</dbReference>
<evidence type="ECO:0000256" key="1">
    <source>
        <dbReference type="ARBA" id="ARBA00022574"/>
    </source>
</evidence>
<dbReference type="InterPro" id="IPR015943">
    <property type="entry name" value="WD40/YVTN_repeat-like_dom_sf"/>
</dbReference>
<feature type="region of interest" description="Disordered" evidence="7">
    <location>
        <begin position="1"/>
        <end position="39"/>
    </location>
</feature>
<evidence type="ECO:0008006" key="10">
    <source>
        <dbReference type="Google" id="ProtNLM"/>
    </source>
</evidence>
<gene>
    <name evidence="8" type="ORF">P43SY_002462</name>
</gene>
<proteinExistence type="predicted"/>
<name>A0AAD5Q5U7_PYTIN</name>
<keyword evidence="1 6" id="KW-0853">WD repeat</keyword>
<keyword evidence="5" id="KW-0131">Cell cycle</keyword>
<dbReference type="GO" id="GO:1905786">
    <property type="term" value="P:positive regulation of anaphase-promoting complex-dependent catabolic process"/>
    <property type="evidence" value="ECO:0007669"/>
    <property type="project" value="TreeGrafter"/>
</dbReference>
<evidence type="ECO:0000256" key="6">
    <source>
        <dbReference type="PROSITE-ProRule" id="PRU00221"/>
    </source>
</evidence>
<organism evidence="8 9">
    <name type="scientific">Pythium insidiosum</name>
    <name type="common">Pythiosis disease agent</name>
    <dbReference type="NCBI Taxonomy" id="114742"/>
    <lineage>
        <taxon>Eukaryota</taxon>
        <taxon>Sar</taxon>
        <taxon>Stramenopiles</taxon>
        <taxon>Oomycota</taxon>
        <taxon>Peronosporomycetes</taxon>
        <taxon>Pythiales</taxon>
        <taxon>Pythiaceae</taxon>
        <taxon>Pythium</taxon>
    </lineage>
</organism>
<dbReference type="InterPro" id="IPR019775">
    <property type="entry name" value="WD40_repeat_CS"/>
</dbReference>
<evidence type="ECO:0000256" key="7">
    <source>
        <dbReference type="SAM" id="MobiDB-lite"/>
    </source>
</evidence>
<dbReference type="InterPro" id="IPR001680">
    <property type="entry name" value="WD40_rpt"/>
</dbReference>
<dbReference type="AlphaFoldDB" id="A0AAD5Q5U7"/>
<dbReference type="EMBL" id="JAKCXM010000342">
    <property type="protein sequence ID" value="KAJ0395490.1"/>
    <property type="molecule type" value="Genomic_DNA"/>
</dbReference>
<dbReference type="Gene3D" id="2.130.10.10">
    <property type="entry name" value="YVTN repeat-like/Quinoprotein amine dehydrogenase"/>
    <property type="match status" value="1"/>
</dbReference>
<evidence type="ECO:0000256" key="4">
    <source>
        <dbReference type="ARBA" id="ARBA00022776"/>
    </source>
</evidence>
<feature type="repeat" description="WD" evidence="6">
    <location>
        <begin position="163"/>
        <end position="197"/>
    </location>
</feature>
<evidence type="ECO:0000313" key="8">
    <source>
        <dbReference type="EMBL" id="KAJ0395490.1"/>
    </source>
</evidence>
<dbReference type="SMART" id="SM00320">
    <property type="entry name" value="WD40"/>
    <property type="match status" value="2"/>
</dbReference>
<comment type="caution">
    <text evidence="8">The sequence shown here is derived from an EMBL/GenBank/DDBJ whole genome shotgun (WGS) entry which is preliminary data.</text>
</comment>
<dbReference type="InterPro" id="IPR033010">
    <property type="entry name" value="Cdc20/Fizzy"/>
</dbReference>
<dbReference type="GO" id="GO:1990757">
    <property type="term" value="F:ubiquitin ligase activator activity"/>
    <property type="evidence" value="ECO:0007669"/>
    <property type="project" value="TreeGrafter"/>
</dbReference>
<dbReference type="SUPFAM" id="SSF117289">
    <property type="entry name" value="Nucleoporin domain"/>
    <property type="match status" value="1"/>
</dbReference>
<accession>A0AAD5Q5U7</accession>
<dbReference type="PROSITE" id="PS00678">
    <property type="entry name" value="WD_REPEATS_1"/>
    <property type="match status" value="1"/>
</dbReference>
<dbReference type="PANTHER" id="PTHR19918">
    <property type="entry name" value="CELL DIVISION CYCLE 20 CDC20 FIZZY -RELATED"/>
    <property type="match status" value="1"/>
</dbReference>
<evidence type="ECO:0000313" key="9">
    <source>
        <dbReference type="Proteomes" id="UP001209570"/>
    </source>
</evidence>
<protein>
    <recommendedName>
        <fullName evidence="10">Anaphase-promoting complex subunit 4 WD40 domain-containing protein</fullName>
    </recommendedName>
</protein>
<keyword evidence="2" id="KW-0132">Cell division</keyword>
<evidence type="ECO:0000256" key="3">
    <source>
        <dbReference type="ARBA" id="ARBA00022737"/>
    </source>
</evidence>
<dbReference type="GO" id="GO:0005680">
    <property type="term" value="C:anaphase-promoting complex"/>
    <property type="evidence" value="ECO:0007669"/>
    <property type="project" value="TreeGrafter"/>
</dbReference>
<keyword evidence="9" id="KW-1185">Reference proteome</keyword>
<keyword evidence="4" id="KW-0498">Mitosis</keyword>